<sequence length="92" mass="10217">MMDRLGLVALVALVVTTARTRLGWPPLAGVAAWKLDNRNILYTNQDISYECPINTMCRCASLPNETALLEINCNEVSLYKFPDDDEPTEAAD</sequence>
<keyword evidence="1" id="KW-0732">Signal</keyword>
<organism evidence="2 3">
    <name type="scientific">Culex pipiens pipiens</name>
    <name type="common">Northern house mosquito</name>
    <dbReference type="NCBI Taxonomy" id="38569"/>
    <lineage>
        <taxon>Eukaryota</taxon>
        <taxon>Metazoa</taxon>
        <taxon>Ecdysozoa</taxon>
        <taxon>Arthropoda</taxon>
        <taxon>Hexapoda</taxon>
        <taxon>Insecta</taxon>
        <taxon>Pterygota</taxon>
        <taxon>Neoptera</taxon>
        <taxon>Endopterygota</taxon>
        <taxon>Diptera</taxon>
        <taxon>Nematocera</taxon>
        <taxon>Culicoidea</taxon>
        <taxon>Culicidae</taxon>
        <taxon>Culicinae</taxon>
        <taxon>Culicini</taxon>
        <taxon>Culex</taxon>
        <taxon>Culex</taxon>
    </lineage>
</organism>
<proteinExistence type="predicted"/>
<evidence type="ECO:0000256" key="1">
    <source>
        <dbReference type="SAM" id="SignalP"/>
    </source>
</evidence>
<feature type="signal peptide" evidence="1">
    <location>
        <begin position="1"/>
        <end position="18"/>
    </location>
</feature>
<name>A0ABD1D864_CULPP</name>
<accession>A0ABD1D864</accession>
<comment type="caution">
    <text evidence="2">The sequence shown here is derived from an EMBL/GenBank/DDBJ whole genome shotgun (WGS) entry which is preliminary data.</text>
</comment>
<protein>
    <recommendedName>
        <fullName evidence="4">Secreted protein</fullName>
    </recommendedName>
</protein>
<dbReference type="Proteomes" id="UP001562425">
    <property type="component" value="Unassembled WGS sequence"/>
</dbReference>
<reference evidence="2 3" key="1">
    <citation type="submission" date="2024-05" db="EMBL/GenBank/DDBJ databases">
        <title>Culex pipiens pipiens assembly and annotation.</title>
        <authorList>
            <person name="Alout H."/>
            <person name="Durand T."/>
        </authorList>
    </citation>
    <scope>NUCLEOTIDE SEQUENCE [LARGE SCALE GENOMIC DNA]</scope>
    <source>
        <strain evidence="2">HA-2024</strain>
        <tissue evidence="2">Whole body</tissue>
    </source>
</reference>
<gene>
    <name evidence="2" type="ORF">pipiens_010945</name>
</gene>
<dbReference type="EMBL" id="JBEHCU010006966">
    <property type="protein sequence ID" value="KAL1395843.1"/>
    <property type="molecule type" value="Genomic_DNA"/>
</dbReference>
<evidence type="ECO:0000313" key="3">
    <source>
        <dbReference type="Proteomes" id="UP001562425"/>
    </source>
</evidence>
<feature type="chain" id="PRO_5044784967" description="Secreted protein" evidence="1">
    <location>
        <begin position="19"/>
        <end position="92"/>
    </location>
</feature>
<keyword evidence="3" id="KW-1185">Reference proteome</keyword>
<dbReference type="AlphaFoldDB" id="A0ABD1D864"/>
<evidence type="ECO:0000313" key="2">
    <source>
        <dbReference type="EMBL" id="KAL1395843.1"/>
    </source>
</evidence>
<evidence type="ECO:0008006" key="4">
    <source>
        <dbReference type="Google" id="ProtNLM"/>
    </source>
</evidence>